<dbReference type="AlphaFoldDB" id="A0A517LVY1"/>
<dbReference type="KEGG" id="ruv:EC9_09590"/>
<protein>
    <submittedName>
        <fullName evidence="1">Uncharacterized protein</fullName>
    </submittedName>
</protein>
<organism evidence="1 2">
    <name type="scientific">Rosistilla ulvae</name>
    <dbReference type="NCBI Taxonomy" id="1930277"/>
    <lineage>
        <taxon>Bacteria</taxon>
        <taxon>Pseudomonadati</taxon>
        <taxon>Planctomycetota</taxon>
        <taxon>Planctomycetia</taxon>
        <taxon>Pirellulales</taxon>
        <taxon>Pirellulaceae</taxon>
        <taxon>Rosistilla</taxon>
    </lineage>
</organism>
<keyword evidence="2" id="KW-1185">Reference proteome</keyword>
<dbReference type="EMBL" id="CP036261">
    <property type="protein sequence ID" value="QDS86785.1"/>
    <property type="molecule type" value="Genomic_DNA"/>
</dbReference>
<evidence type="ECO:0000313" key="1">
    <source>
        <dbReference type="EMBL" id="QDS86785.1"/>
    </source>
</evidence>
<accession>A0A517LVY1</accession>
<name>A0A517LVY1_9BACT</name>
<proteinExistence type="predicted"/>
<evidence type="ECO:0000313" key="2">
    <source>
        <dbReference type="Proteomes" id="UP000319557"/>
    </source>
</evidence>
<gene>
    <name evidence="1" type="ORF">EC9_09590</name>
</gene>
<reference evidence="1 2" key="1">
    <citation type="submission" date="2019-02" db="EMBL/GenBank/DDBJ databases">
        <title>Deep-cultivation of Planctomycetes and their phenomic and genomic characterization uncovers novel biology.</title>
        <authorList>
            <person name="Wiegand S."/>
            <person name="Jogler M."/>
            <person name="Boedeker C."/>
            <person name="Pinto D."/>
            <person name="Vollmers J."/>
            <person name="Rivas-Marin E."/>
            <person name="Kohn T."/>
            <person name="Peeters S.H."/>
            <person name="Heuer A."/>
            <person name="Rast P."/>
            <person name="Oberbeckmann S."/>
            <person name="Bunk B."/>
            <person name="Jeske O."/>
            <person name="Meyerdierks A."/>
            <person name="Storesund J.E."/>
            <person name="Kallscheuer N."/>
            <person name="Luecker S."/>
            <person name="Lage O.M."/>
            <person name="Pohl T."/>
            <person name="Merkel B.J."/>
            <person name="Hornburger P."/>
            <person name="Mueller R.-W."/>
            <person name="Bruemmer F."/>
            <person name="Labrenz M."/>
            <person name="Spormann A.M."/>
            <person name="Op den Camp H."/>
            <person name="Overmann J."/>
            <person name="Amann R."/>
            <person name="Jetten M.S.M."/>
            <person name="Mascher T."/>
            <person name="Medema M.H."/>
            <person name="Devos D.P."/>
            <person name="Kaster A.-K."/>
            <person name="Ovreas L."/>
            <person name="Rohde M."/>
            <person name="Galperin M.Y."/>
            <person name="Jogler C."/>
        </authorList>
    </citation>
    <scope>NUCLEOTIDE SEQUENCE [LARGE SCALE GENOMIC DNA]</scope>
    <source>
        <strain evidence="1 2">EC9</strain>
    </source>
</reference>
<sequence length="295" mass="32101">MNLRILRIINRQSPRSRRLPVFSCARLCGRIPPLRSLGLAFLTLLVGFAGPAFSDETDRWGDLTIRFVYDGIPPQPRRIADRVGEGFCGDIAMVDESLVVNTIDKGIRDLVVYAYEGPGGRALPAVHPDAVAGGKAFELANVNCNYVPRVLAITSGDALSVVNTDVIGYSTMLGFMANRAESLSLPPNARAELNPQRAEPAPIPVGSLLYPWMKARLLVLDHRYAGISDAHGRMTIGRLPAGVKLAFRVYHERASLRGLKIGGSEVNRRGIFELEIQPGENDLGTVSISAERFGL</sequence>
<dbReference type="Proteomes" id="UP000319557">
    <property type="component" value="Chromosome"/>
</dbReference>